<dbReference type="InterPro" id="IPR010982">
    <property type="entry name" value="Lambda_DNA-bd_dom_sf"/>
</dbReference>
<dbReference type="PANTHER" id="PTHR30146:SF154">
    <property type="entry name" value="TRANSCRIPTION REGULATOR, MEMBER OF GALR FAMILY"/>
    <property type="match status" value="1"/>
</dbReference>
<name>A0A1G9EHY6_9LACT</name>
<evidence type="ECO:0000256" key="1">
    <source>
        <dbReference type="ARBA" id="ARBA00023015"/>
    </source>
</evidence>
<keyword evidence="1" id="KW-0805">Transcription regulation</keyword>
<evidence type="ECO:0000313" key="6">
    <source>
        <dbReference type="Proteomes" id="UP000199433"/>
    </source>
</evidence>
<evidence type="ECO:0000256" key="3">
    <source>
        <dbReference type="ARBA" id="ARBA00023163"/>
    </source>
</evidence>
<dbReference type="OrthoDB" id="3180992at2"/>
<dbReference type="CDD" id="cd01392">
    <property type="entry name" value="HTH_LacI"/>
    <property type="match status" value="1"/>
</dbReference>
<dbReference type="GO" id="GO:0000976">
    <property type="term" value="F:transcription cis-regulatory region binding"/>
    <property type="evidence" value="ECO:0007669"/>
    <property type="project" value="TreeGrafter"/>
</dbReference>
<evidence type="ECO:0000313" key="5">
    <source>
        <dbReference type="EMBL" id="SDK75645.1"/>
    </source>
</evidence>
<dbReference type="Pfam" id="PF13377">
    <property type="entry name" value="Peripla_BP_3"/>
    <property type="match status" value="1"/>
</dbReference>
<dbReference type="AlphaFoldDB" id="A0A1G9EHY6"/>
<dbReference type="SMART" id="SM00354">
    <property type="entry name" value="HTH_LACI"/>
    <property type="match status" value="1"/>
</dbReference>
<dbReference type="InterPro" id="IPR028082">
    <property type="entry name" value="Peripla_BP_I"/>
</dbReference>
<feature type="domain" description="HTH lacI-type" evidence="4">
    <location>
        <begin position="2"/>
        <end position="55"/>
    </location>
</feature>
<dbReference type="PROSITE" id="PS50932">
    <property type="entry name" value="HTH_LACI_2"/>
    <property type="match status" value="1"/>
</dbReference>
<keyword evidence="3" id="KW-0804">Transcription</keyword>
<dbReference type="Proteomes" id="UP000199433">
    <property type="component" value="Unassembled WGS sequence"/>
</dbReference>
<protein>
    <submittedName>
        <fullName evidence="5">Transcriptional regulator, LacI family</fullName>
    </submittedName>
</protein>
<dbReference type="RefSeq" id="WP_091268546.1">
    <property type="nucleotide sequence ID" value="NZ_FNFK01000060.1"/>
</dbReference>
<evidence type="ECO:0000256" key="2">
    <source>
        <dbReference type="ARBA" id="ARBA00023125"/>
    </source>
</evidence>
<dbReference type="SUPFAM" id="SSF47413">
    <property type="entry name" value="lambda repressor-like DNA-binding domains"/>
    <property type="match status" value="1"/>
</dbReference>
<dbReference type="InterPro" id="IPR046335">
    <property type="entry name" value="LacI/GalR-like_sensor"/>
</dbReference>
<dbReference type="SUPFAM" id="SSF53822">
    <property type="entry name" value="Periplasmic binding protein-like I"/>
    <property type="match status" value="1"/>
</dbReference>
<dbReference type="EMBL" id="FNFK01000060">
    <property type="protein sequence ID" value="SDK75645.1"/>
    <property type="molecule type" value="Genomic_DNA"/>
</dbReference>
<dbReference type="Pfam" id="PF00356">
    <property type="entry name" value="LacI"/>
    <property type="match status" value="1"/>
</dbReference>
<proteinExistence type="predicted"/>
<gene>
    <name evidence="5" type="ORF">SAMN04488098_10607</name>
</gene>
<dbReference type="PANTHER" id="PTHR30146">
    <property type="entry name" value="LACI-RELATED TRANSCRIPTIONAL REPRESSOR"/>
    <property type="match status" value="1"/>
</dbReference>
<dbReference type="InterPro" id="IPR000843">
    <property type="entry name" value="HTH_LacI"/>
</dbReference>
<sequence>MVTINDIARKAGVAKSTVSRYLNNGSVSRETRNKIEEIIRETGYMPNNFARSLKAQKTNMIGVIIPRLSSASTNEVLSGIDERSRQLGYQLIITNSDQDSEREFENIQTLSKQKVEGIIMFARELTPEHIEAVKQTQTPFLFIGQRAEDIHSIIHQDYEAGEKIGKYALELGHRHFLFIGVPEKDRAVGVERKQGFLDTVRAGHGITIDTIETDFSRSSAYQKALKFLPETLATYIVCATDNIAVAVLKASKELGYSVPEDFSLSGFGGYEATAYVSPTITTVSYPYREMGLESVDKLVKLINKEEVPHVSEMKNELVINQSTTFFKKV</sequence>
<dbReference type="STRING" id="426701.SAMN04488098_10607"/>
<keyword evidence="2" id="KW-0238">DNA-binding</keyword>
<dbReference type="CDD" id="cd01542">
    <property type="entry name" value="PBP1_TreR-like"/>
    <property type="match status" value="1"/>
</dbReference>
<reference evidence="6" key="1">
    <citation type="submission" date="2016-10" db="EMBL/GenBank/DDBJ databases">
        <authorList>
            <person name="Varghese N."/>
            <person name="Submissions S."/>
        </authorList>
    </citation>
    <scope>NUCLEOTIDE SEQUENCE [LARGE SCALE GENOMIC DNA]</scope>
    <source>
        <strain evidence="6">DSM 19181</strain>
    </source>
</reference>
<dbReference type="GO" id="GO:0003700">
    <property type="term" value="F:DNA-binding transcription factor activity"/>
    <property type="evidence" value="ECO:0007669"/>
    <property type="project" value="TreeGrafter"/>
</dbReference>
<evidence type="ECO:0000259" key="4">
    <source>
        <dbReference type="PROSITE" id="PS50932"/>
    </source>
</evidence>
<dbReference type="PRINTS" id="PR00036">
    <property type="entry name" value="HTHLACI"/>
</dbReference>
<dbReference type="Gene3D" id="1.10.260.40">
    <property type="entry name" value="lambda repressor-like DNA-binding domains"/>
    <property type="match status" value="1"/>
</dbReference>
<dbReference type="Gene3D" id="3.40.50.2300">
    <property type="match status" value="2"/>
</dbReference>
<keyword evidence="6" id="KW-1185">Reference proteome</keyword>
<organism evidence="5 6">
    <name type="scientific">Alkalibacterium thalassium</name>
    <dbReference type="NCBI Taxonomy" id="426701"/>
    <lineage>
        <taxon>Bacteria</taxon>
        <taxon>Bacillati</taxon>
        <taxon>Bacillota</taxon>
        <taxon>Bacilli</taxon>
        <taxon>Lactobacillales</taxon>
        <taxon>Carnobacteriaceae</taxon>
        <taxon>Alkalibacterium</taxon>
    </lineage>
</organism>
<accession>A0A1G9EHY6</accession>